<reference evidence="2 3" key="1">
    <citation type="journal article" date="2015" name="Nature">
        <title>rRNA introns, odd ribosomes, and small enigmatic genomes across a large radiation of phyla.</title>
        <authorList>
            <person name="Brown C.T."/>
            <person name="Hug L.A."/>
            <person name="Thomas B.C."/>
            <person name="Sharon I."/>
            <person name="Castelle C.J."/>
            <person name="Singh A."/>
            <person name="Wilkins M.J."/>
            <person name="Williams K.H."/>
            <person name="Banfield J.F."/>
        </authorList>
    </citation>
    <scope>NUCLEOTIDE SEQUENCE [LARGE SCALE GENOMIC DNA]</scope>
</reference>
<accession>A0A0G0UIC1</accession>
<sequence length="174" mass="20916">MKKQKRQKIFAFIDSQNLNLGTSKDIRKGKKIIYRGWKLDYKKFRRYLFDKFRVTKAFLFIGYIKQNEKLYRRLKLFGYDLIFKPTVKDNQGKPKGNVDAEIVLHAAAIQFPNYHKAVIVSGDGDFYCLHEYLQRNKKLLRIIIPNRKSESSLLNRFQQYKVFLIRDKDKLERK</sequence>
<dbReference type="EMBL" id="LBYI01000017">
    <property type="protein sequence ID" value="KKR49917.1"/>
    <property type="molecule type" value="Genomic_DNA"/>
</dbReference>
<dbReference type="PANTHER" id="PTHR35458:SF8">
    <property type="entry name" value="SLR0650 PROTEIN"/>
    <property type="match status" value="1"/>
</dbReference>
<protein>
    <recommendedName>
        <fullName evidence="1">NYN domain-containing protein</fullName>
    </recommendedName>
</protein>
<evidence type="ECO:0000313" key="2">
    <source>
        <dbReference type="EMBL" id="KKR49917.1"/>
    </source>
</evidence>
<organism evidence="2 3">
    <name type="scientific">Candidatus Curtissbacteria bacterium GW2011_GWA1_40_16</name>
    <dbReference type="NCBI Taxonomy" id="1618405"/>
    <lineage>
        <taxon>Bacteria</taxon>
        <taxon>Candidatus Curtissiibacteriota</taxon>
    </lineage>
</organism>
<evidence type="ECO:0000313" key="3">
    <source>
        <dbReference type="Proteomes" id="UP000034531"/>
    </source>
</evidence>
<proteinExistence type="predicted"/>
<dbReference type="PANTHER" id="PTHR35458">
    <property type="entry name" value="SLR0755 PROTEIN"/>
    <property type="match status" value="1"/>
</dbReference>
<dbReference type="GO" id="GO:0004540">
    <property type="term" value="F:RNA nuclease activity"/>
    <property type="evidence" value="ECO:0007669"/>
    <property type="project" value="InterPro"/>
</dbReference>
<dbReference type="Proteomes" id="UP000034531">
    <property type="component" value="Unassembled WGS sequence"/>
</dbReference>
<dbReference type="InterPro" id="IPR047140">
    <property type="entry name" value="LabA"/>
</dbReference>
<evidence type="ECO:0000259" key="1">
    <source>
        <dbReference type="Pfam" id="PF01936"/>
    </source>
</evidence>
<feature type="domain" description="NYN" evidence="1">
    <location>
        <begin position="11"/>
        <end position="158"/>
    </location>
</feature>
<gene>
    <name evidence="2" type="ORF">UT84_C0017G0005</name>
</gene>
<comment type="caution">
    <text evidence="2">The sequence shown here is derived from an EMBL/GenBank/DDBJ whole genome shotgun (WGS) entry which is preliminary data.</text>
</comment>
<dbReference type="AlphaFoldDB" id="A0A0G0UIC1"/>
<dbReference type="Pfam" id="PF01936">
    <property type="entry name" value="NYN"/>
    <property type="match status" value="1"/>
</dbReference>
<dbReference type="InterPro" id="IPR021139">
    <property type="entry name" value="NYN"/>
</dbReference>
<dbReference type="Gene3D" id="3.40.50.1010">
    <property type="entry name" value="5'-nuclease"/>
    <property type="match status" value="1"/>
</dbReference>
<name>A0A0G0UIC1_9BACT</name>